<dbReference type="PhylomeDB" id="E9I4N5"/>
<evidence type="ECO:0000313" key="5">
    <source>
        <dbReference type="Proteomes" id="UP000000305"/>
    </source>
</evidence>
<dbReference type="SUPFAM" id="SSF50494">
    <property type="entry name" value="Trypsin-like serine proteases"/>
    <property type="match status" value="1"/>
</dbReference>
<dbReference type="SMART" id="SM00020">
    <property type="entry name" value="Tryp_SPc"/>
    <property type="match status" value="1"/>
</dbReference>
<dbReference type="GO" id="GO:0004252">
    <property type="term" value="F:serine-type endopeptidase activity"/>
    <property type="evidence" value="ECO:0007669"/>
    <property type="project" value="InterPro"/>
</dbReference>
<gene>
    <name evidence="4" type="ORF">DAPPUDRAFT_340740</name>
</gene>
<evidence type="ECO:0000256" key="1">
    <source>
        <dbReference type="ARBA" id="ARBA00023157"/>
    </source>
</evidence>
<keyword evidence="1" id="KW-1015">Disulfide bond</keyword>
<dbReference type="InterPro" id="IPR051333">
    <property type="entry name" value="CLIP_Serine_Protease"/>
</dbReference>
<organism evidence="4 5">
    <name type="scientific">Daphnia pulex</name>
    <name type="common">Water flea</name>
    <dbReference type="NCBI Taxonomy" id="6669"/>
    <lineage>
        <taxon>Eukaryota</taxon>
        <taxon>Metazoa</taxon>
        <taxon>Ecdysozoa</taxon>
        <taxon>Arthropoda</taxon>
        <taxon>Crustacea</taxon>
        <taxon>Branchiopoda</taxon>
        <taxon>Diplostraca</taxon>
        <taxon>Cladocera</taxon>
        <taxon>Anomopoda</taxon>
        <taxon>Daphniidae</taxon>
        <taxon>Daphnia</taxon>
    </lineage>
</organism>
<dbReference type="GO" id="GO:0005615">
    <property type="term" value="C:extracellular space"/>
    <property type="evidence" value="ECO:0000318"/>
    <property type="project" value="GO_Central"/>
</dbReference>
<dbReference type="eggNOG" id="KOG3627">
    <property type="taxonomic scope" value="Eukaryota"/>
</dbReference>
<dbReference type="GO" id="GO:0045087">
    <property type="term" value="P:innate immune response"/>
    <property type="evidence" value="ECO:0000318"/>
    <property type="project" value="GO_Central"/>
</dbReference>
<dbReference type="PANTHER" id="PTHR24260:SF136">
    <property type="entry name" value="GH08193P-RELATED"/>
    <property type="match status" value="1"/>
</dbReference>
<dbReference type="FunFam" id="2.40.10.10:FF:000068">
    <property type="entry name" value="transmembrane protease serine 2"/>
    <property type="match status" value="1"/>
</dbReference>
<dbReference type="Proteomes" id="UP000000305">
    <property type="component" value="Unassembled WGS sequence"/>
</dbReference>
<dbReference type="HOGENOM" id="CLU_006842_9_0_1"/>
<name>E9I4N5_DAPPU</name>
<feature type="domain" description="Peptidase S1" evidence="3">
    <location>
        <begin position="129"/>
        <end position="364"/>
    </location>
</feature>
<dbReference type="CDD" id="cd00190">
    <property type="entry name" value="Tryp_SPc"/>
    <property type="match status" value="1"/>
</dbReference>
<dbReference type="OrthoDB" id="6380398at2759"/>
<dbReference type="Gene3D" id="2.40.10.10">
    <property type="entry name" value="Trypsin-like serine proteases"/>
    <property type="match status" value="1"/>
</dbReference>
<sequence length="366" mass="39187">MFAKMIVSFAVVTLLSFCSPASGFAFLPRVSHTDDAIVIDFAGVGSATPGKALYGQIVDPRFVPLPSFNPYPMAYRQQEQTPKGFVYSYGYPTPVALEDVLPVRQTAPTTCGAGPAAMPTSRELINQRIAGGADAKKNSWPFMVALRNSTGGIFCSGSLVSDTRILLAAQCLEKMSLLEFSGVTVLVGMFKTDQSDVQMTRRISKMFLHRQFNVGTTYANDIAIIVMDAPVVLAKGVAATVCLPAASADPDQFVDQDADQFLCSIPTATTPKVLQQAKVSIQSNADCKSDAAISKYVTDSSFCITSDKNNKFSCVIDVGGPVVILPSPGAWTIVGINSYTKDCSTNGLKTNVSAFRAWINQYLTMA</sequence>
<dbReference type="EMBL" id="GL735119">
    <property type="protein sequence ID" value="EFX61044.1"/>
    <property type="molecule type" value="Genomic_DNA"/>
</dbReference>
<keyword evidence="5" id="KW-1185">Reference proteome</keyword>
<dbReference type="InterPro" id="IPR001254">
    <property type="entry name" value="Trypsin_dom"/>
</dbReference>
<dbReference type="PROSITE" id="PS50240">
    <property type="entry name" value="TRYPSIN_DOM"/>
    <property type="match status" value="1"/>
</dbReference>
<dbReference type="STRING" id="6669.E9I4N5"/>
<dbReference type="GO" id="GO:0006508">
    <property type="term" value="P:proteolysis"/>
    <property type="evidence" value="ECO:0007669"/>
    <property type="project" value="InterPro"/>
</dbReference>
<keyword evidence="2" id="KW-0732">Signal</keyword>
<evidence type="ECO:0000313" key="4">
    <source>
        <dbReference type="EMBL" id="EFX61044.1"/>
    </source>
</evidence>
<reference evidence="4 5" key="1">
    <citation type="journal article" date="2011" name="Science">
        <title>The ecoresponsive genome of Daphnia pulex.</title>
        <authorList>
            <person name="Colbourne J.K."/>
            <person name="Pfrender M.E."/>
            <person name="Gilbert D."/>
            <person name="Thomas W.K."/>
            <person name="Tucker A."/>
            <person name="Oakley T.H."/>
            <person name="Tokishita S."/>
            <person name="Aerts A."/>
            <person name="Arnold G.J."/>
            <person name="Basu M.K."/>
            <person name="Bauer D.J."/>
            <person name="Caceres C.E."/>
            <person name="Carmel L."/>
            <person name="Casola C."/>
            <person name="Choi J.H."/>
            <person name="Detter J.C."/>
            <person name="Dong Q."/>
            <person name="Dusheyko S."/>
            <person name="Eads B.D."/>
            <person name="Frohlich T."/>
            <person name="Geiler-Samerotte K.A."/>
            <person name="Gerlach D."/>
            <person name="Hatcher P."/>
            <person name="Jogdeo S."/>
            <person name="Krijgsveld J."/>
            <person name="Kriventseva E.V."/>
            <person name="Kultz D."/>
            <person name="Laforsch C."/>
            <person name="Lindquist E."/>
            <person name="Lopez J."/>
            <person name="Manak J.R."/>
            <person name="Muller J."/>
            <person name="Pangilinan J."/>
            <person name="Patwardhan R.P."/>
            <person name="Pitluck S."/>
            <person name="Pritham E.J."/>
            <person name="Rechtsteiner A."/>
            <person name="Rho M."/>
            <person name="Rogozin I.B."/>
            <person name="Sakarya O."/>
            <person name="Salamov A."/>
            <person name="Schaack S."/>
            <person name="Shapiro H."/>
            <person name="Shiga Y."/>
            <person name="Skalitzky C."/>
            <person name="Smith Z."/>
            <person name="Souvorov A."/>
            <person name="Sung W."/>
            <person name="Tang Z."/>
            <person name="Tsuchiya D."/>
            <person name="Tu H."/>
            <person name="Vos H."/>
            <person name="Wang M."/>
            <person name="Wolf Y.I."/>
            <person name="Yamagata H."/>
            <person name="Yamada T."/>
            <person name="Ye Y."/>
            <person name="Shaw J.R."/>
            <person name="Andrews J."/>
            <person name="Crease T.J."/>
            <person name="Tang H."/>
            <person name="Lucas S.M."/>
            <person name="Robertson H.M."/>
            <person name="Bork P."/>
            <person name="Koonin E.V."/>
            <person name="Zdobnov E.M."/>
            <person name="Grigoriev I.V."/>
            <person name="Lynch M."/>
            <person name="Boore J.L."/>
        </authorList>
    </citation>
    <scope>NUCLEOTIDE SEQUENCE [LARGE SCALE GENOMIC DNA]</scope>
</reference>
<protein>
    <recommendedName>
        <fullName evidence="3">Peptidase S1 domain-containing protein</fullName>
    </recommendedName>
</protein>
<dbReference type="PRINTS" id="PR00722">
    <property type="entry name" value="CHYMOTRYPSIN"/>
</dbReference>
<dbReference type="InterPro" id="IPR009003">
    <property type="entry name" value="Peptidase_S1_PA"/>
</dbReference>
<dbReference type="KEGG" id="dpx:DAPPUDRAFT_340740"/>
<evidence type="ECO:0000259" key="3">
    <source>
        <dbReference type="PROSITE" id="PS50240"/>
    </source>
</evidence>
<dbReference type="Pfam" id="PF00089">
    <property type="entry name" value="Trypsin"/>
    <property type="match status" value="1"/>
</dbReference>
<feature type="chain" id="PRO_5003241480" description="Peptidase S1 domain-containing protein" evidence="2">
    <location>
        <begin position="24"/>
        <end position="366"/>
    </location>
</feature>
<dbReference type="AlphaFoldDB" id="E9I4N5"/>
<dbReference type="InParanoid" id="E9I4N5"/>
<accession>E9I4N5</accession>
<dbReference type="InterPro" id="IPR043504">
    <property type="entry name" value="Peptidase_S1_PA_chymotrypsin"/>
</dbReference>
<dbReference type="InterPro" id="IPR001314">
    <property type="entry name" value="Peptidase_S1A"/>
</dbReference>
<proteinExistence type="predicted"/>
<dbReference type="PANTHER" id="PTHR24260">
    <property type="match status" value="1"/>
</dbReference>
<evidence type="ECO:0000256" key="2">
    <source>
        <dbReference type="SAM" id="SignalP"/>
    </source>
</evidence>
<feature type="signal peptide" evidence="2">
    <location>
        <begin position="1"/>
        <end position="23"/>
    </location>
</feature>